<dbReference type="InterPro" id="IPR023214">
    <property type="entry name" value="HAD_sf"/>
</dbReference>
<name>A0A2J6X6Z3_9BACT</name>
<reference evidence="6 7" key="1">
    <citation type="submission" date="2018-01" db="EMBL/GenBank/DDBJ databases">
        <title>Metagenomic assembled genomes from two thermal pools in the Uzon Caldera, Kamchatka, Russia.</title>
        <authorList>
            <person name="Wilkins L."/>
            <person name="Ettinger C."/>
        </authorList>
    </citation>
    <scope>NUCLEOTIDE SEQUENCE [LARGE SCALE GENOMIC DNA]</scope>
    <source>
        <strain evidence="6">ARK-10</strain>
    </source>
</reference>
<feature type="transmembrane region" description="Helical" evidence="5">
    <location>
        <begin position="199"/>
        <end position="217"/>
    </location>
</feature>
<evidence type="ECO:0000313" key="6">
    <source>
        <dbReference type="EMBL" id="PMP82697.1"/>
    </source>
</evidence>
<dbReference type="PRINTS" id="PR00119">
    <property type="entry name" value="CATATPASE"/>
</dbReference>
<dbReference type="NCBIfam" id="TIGR01494">
    <property type="entry name" value="ATPase_P-type"/>
    <property type="match status" value="1"/>
</dbReference>
<dbReference type="PRINTS" id="PR00120">
    <property type="entry name" value="HATPASE"/>
</dbReference>
<accession>A0A2J6X6Z3</accession>
<evidence type="ECO:0000256" key="5">
    <source>
        <dbReference type="SAM" id="Phobius"/>
    </source>
</evidence>
<keyword evidence="4 5" id="KW-0472">Membrane</keyword>
<evidence type="ECO:0000256" key="1">
    <source>
        <dbReference type="ARBA" id="ARBA00004370"/>
    </source>
</evidence>
<feature type="transmembrane region" description="Helical" evidence="5">
    <location>
        <begin position="161"/>
        <end position="178"/>
    </location>
</feature>
<comment type="caution">
    <text evidence="6">The sequence shown here is derived from an EMBL/GenBank/DDBJ whole genome shotgun (WGS) entry which is preliminary data.</text>
</comment>
<dbReference type="SUPFAM" id="SSF81665">
    <property type="entry name" value="Calcium ATPase, transmembrane domain M"/>
    <property type="match status" value="1"/>
</dbReference>
<dbReference type="GO" id="GO:0016020">
    <property type="term" value="C:membrane"/>
    <property type="evidence" value="ECO:0007669"/>
    <property type="project" value="UniProtKB-SubCell"/>
</dbReference>
<dbReference type="AlphaFoldDB" id="A0A2J6X6Z3"/>
<dbReference type="SUPFAM" id="SSF56784">
    <property type="entry name" value="HAD-like"/>
    <property type="match status" value="1"/>
</dbReference>
<dbReference type="Gene3D" id="3.40.50.1000">
    <property type="entry name" value="HAD superfamily/HAD-like"/>
    <property type="match status" value="1"/>
</dbReference>
<proteinExistence type="predicted"/>
<organism evidence="6 7">
    <name type="scientific">Caldisericum exile</name>
    <dbReference type="NCBI Taxonomy" id="693075"/>
    <lineage>
        <taxon>Bacteria</taxon>
        <taxon>Pseudomonadati</taxon>
        <taxon>Caldisericota/Cryosericota group</taxon>
        <taxon>Caldisericota</taxon>
        <taxon>Caldisericia</taxon>
        <taxon>Caldisericales</taxon>
        <taxon>Caldisericaceae</taxon>
        <taxon>Caldisericum</taxon>
    </lineage>
</organism>
<dbReference type="Gene3D" id="1.20.1110.10">
    <property type="entry name" value="Calcium-transporting ATPase, transmembrane domain"/>
    <property type="match status" value="1"/>
</dbReference>
<comment type="subcellular location">
    <subcellularLocation>
        <location evidence="1">Membrane</location>
    </subcellularLocation>
</comment>
<dbReference type="Proteomes" id="UP000236910">
    <property type="component" value="Unassembled WGS sequence"/>
</dbReference>
<dbReference type="GO" id="GO:0005524">
    <property type="term" value="F:ATP binding"/>
    <property type="evidence" value="ECO:0007669"/>
    <property type="project" value="InterPro"/>
</dbReference>
<dbReference type="GO" id="GO:0016887">
    <property type="term" value="F:ATP hydrolysis activity"/>
    <property type="evidence" value="ECO:0007669"/>
    <property type="project" value="InterPro"/>
</dbReference>
<dbReference type="InterPro" id="IPR001757">
    <property type="entry name" value="P_typ_ATPase"/>
</dbReference>
<dbReference type="EMBL" id="PNIX01000183">
    <property type="protein sequence ID" value="PMP82697.1"/>
    <property type="molecule type" value="Genomic_DNA"/>
</dbReference>
<feature type="non-terminal residue" evidence="6">
    <location>
        <position position="1"/>
    </location>
</feature>
<evidence type="ECO:0000256" key="4">
    <source>
        <dbReference type="ARBA" id="ARBA00023136"/>
    </source>
</evidence>
<evidence type="ECO:0000256" key="2">
    <source>
        <dbReference type="ARBA" id="ARBA00022692"/>
    </source>
</evidence>
<dbReference type="InterPro" id="IPR036412">
    <property type="entry name" value="HAD-like_sf"/>
</dbReference>
<keyword evidence="3 5" id="KW-1133">Transmembrane helix</keyword>
<evidence type="ECO:0000313" key="7">
    <source>
        <dbReference type="Proteomes" id="UP000236910"/>
    </source>
</evidence>
<gene>
    <name evidence="6" type="ORF">C0175_03195</name>
</gene>
<protein>
    <submittedName>
        <fullName evidence="6">Plasma-membrane proton-efflux P-type ATPase</fullName>
    </submittedName>
</protein>
<feature type="transmembrane region" description="Helical" evidence="5">
    <location>
        <begin position="223"/>
        <end position="246"/>
    </location>
</feature>
<dbReference type="InterPro" id="IPR023298">
    <property type="entry name" value="ATPase_P-typ_TM_dom_sf"/>
</dbReference>
<sequence>VGMTGDGANDAPALKKADLGIAVKDSLDIAKQSAKVILTEEGLSNIVNLIKVGREIYKRIVIWILNKVVKTFQIVFFVSIATLIIGKPIITPVAMILMLFLYDFVTMSIATDNVVPSNRPEKWNVKKLLSMSLIFGVLKISELFIAMYLAQKYFKVTFSELQTIMFYLLLVSGLFNILNFREERFFFSSLPSKAVIMSILGDLIVATLISTFGIFVAKAHFGLIMITLLYALLVTLVFTDIIKLFVYRWFKL</sequence>
<feature type="transmembrane region" description="Helical" evidence="5">
    <location>
        <begin position="128"/>
        <end position="149"/>
    </location>
</feature>
<dbReference type="PANTHER" id="PTHR42861">
    <property type="entry name" value="CALCIUM-TRANSPORTING ATPASE"/>
    <property type="match status" value="1"/>
</dbReference>
<evidence type="ECO:0000256" key="3">
    <source>
        <dbReference type="ARBA" id="ARBA00022989"/>
    </source>
</evidence>
<keyword evidence="2 5" id="KW-0812">Transmembrane</keyword>